<dbReference type="InterPro" id="IPR053030">
    <property type="entry name" value="Ribosomal_biogenesis_FAF1-like"/>
</dbReference>
<reference evidence="2 3" key="1">
    <citation type="submission" date="2018-06" db="EMBL/GenBank/DDBJ databases">
        <title>Comparative genomics reveals the genomic features of Rhizophagus irregularis, R. cerebriforme, R. diaphanum and Gigaspora rosea, and their symbiotic lifestyle signature.</title>
        <authorList>
            <person name="Morin E."/>
            <person name="San Clemente H."/>
            <person name="Chen E.C.H."/>
            <person name="De La Providencia I."/>
            <person name="Hainaut M."/>
            <person name="Kuo A."/>
            <person name="Kohler A."/>
            <person name="Murat C."/>
            <person name="Tang N."/>
            <person name="Roy S."/>
            <person name="Loubradou J."/>
            <person name="Henrissat B."/>
            <person name="Grigoriev I.V."/>
            <person name="Corradi N."/>
            <person name="Roux C."/>
            <person name="Martin F.M."/>
        </authorList>
    </citation>
    <scope>NUCLEOTIDE SEQUENCE [LARGE SCALE GENOMIC DNA]</scope>
    <source>
        <strain evidence="2 3">DAOM 194757</strain>
    </source>
</reference>
<gene>
    <name evidence="2" type="ORF">C2G38_2146783</name>
</gene>
<dbReference type="OrthoDB" id="5556956at2759"/>
<protein>
    <submittedName>
        <fullName evidence="2">Uncharacterized protein</fullName>
    </submittedName>
</protein>
<dbReference type="Proteomes" id="UP000266673">
    <property type="component" value="Unassembled WGS sequence"/>
</dbReference>
<evidence type="ECO:0000313" key="3">
    <source>
        <dbReference type="Proteomes" id="UP000266673"/>
    </source>
</evidence>
<dbReference type="GO" id="GO:0005730">
    <property type="term" value="C:nucleolus"/>
    <property type="evidence" value="ECO:0007669"/>
    <property type="project" value="TreeGrafter"/>
</dbReference>
<dbReference type="PANTHER" id="PTHR28096">
    <property type="entry name" value="PROTEIN FAF1"/>
    <property type="match status" value="1"/>
</dbReference>
<feature type="compositionally biased region" description="Basic residues" evidence="1">
    <location>
        <begin position="161"/>
        <end position="172"/>
    </location>
</feature>
<feature type="compositionally biased region" description="Basic residues" evidence="1">
    <location>
        <begin position="180"/>
        <end position="189"/>
    </location>
</feature>
<feature type="region of interest" description="Disordered" evidence="1">
    <location>
        <begin position="155"/>
        <end position="189"/>
    </location>
</feature>
<proteinExistence type="predicted"/>
<dbReference type="AlphaFoldDB" id="A0A397UJM7"/>
<dbReference type="STRING" id="44941.A0A397UJM7"/>
<dbReference type="InterPro" id="IPR027973">
    <property type="entry name" value="FSAF1-like"/>
</dbReference>
<dbReference type="PANTHER" id="PTHR28096:SF1">
    <property type="entry name" value="PROTEIN FAF1"/>
    <property type="match status" value="1"/>
</dbReference>
<comment type="caution">
    <text evidence="2">The sequence shown here is derived from an EMBL/GenBank/DDBJ whole genome shotgun (WGS) entry which is preliminary data.</text>
</comment>
<sequence>MKNSFVKTTNNSFAKTMNMNNSFAKIEQFLSDTTMNNSLDKIEQYLSDQLTGKERRKYNEKRIYELGAKKPKGKGIKIPTPIALGMQAKRQEREKKELQEVKDLGLYHHSIKHNWAGSTSSNKSKKTYRDKGIKMGIGKVKGGILTLSSNDVKKIHNSDRIKKRSNNGKIRKTVGGSQAKLKKKQKKRK</sequence>
<dbReference type="GO" id="GO:0000462">
    <property type="term" value="P:maturation of SSU-rRNA from tricistronic rRNA transcript (SSU-rRNA, 5.8S rRNA, LSU-rRNA)"/>
    <property type="evidence" value="ECO:0007669"/>
    <property type="project" value="TreeGrafter"/>
</dbReference>
<accession>A0A397UJM7</accession>
<name>A0A397UJM7_9GLOM</name>
<dbReference type="EMBL" id="QKWP01001430">
    <property type="protein sequence ID" value="RIB08989.1"/>
    <property type="molecule type" value="Genomic_DNA"/>
</dbReference>
<evidence type="ECO:0000313" key="2">
    <source>
        <dbReference type="EMBL" id="RIB08989.1"/>
    </source>
</evidence>
<evidence type="ECO:0000256" key="1">
    <source>
        <dbReference type="SAM" id="MobiDB-lite"/>
    </source>
</evidence>
<organism evidence="2 3">
    <name type="scientific">Gigaspora rosea</name>
    <dbReference type="NCBI Taxonomy" id="44941"/>
    <lineage>
        <taxon>Eukaryota</taxon>
        <taxon>Fungi</taxon>
        <taxon>Fungi incertae sedis</taxon>
        <taxon>Mucoromycota</taxon>
        <taxon>Glomeromycotina</taxon>
        <taxon>Glomeromycetes</taxon>
        <taxon>Diversisporales</taxon>
        <taxon>Gigasporaceae</taxon>
        <taxon>Gigaspora</taxon>
    </lineage>
</organism>
<dbReference type="Pfam" id="PF15375">
    <property type="entry name" value="FSAF1"/>
    <property type="match status" value="1"/>
</dbReference>
<keyword evidence="3" id="KW-1185">Reference proteome</keyword>